<evidence type="ECO:0000313" key="3">
    <source>
        <dbReference type="EMBL" id="PRD41003.1"/>
    </source>
</evidence>
<comment type="caution">
    <text evidence="3">The sequence shown here is derived from an EMBL/GenBank/DDBJ whole genome shotgun (WGS) entry which is preliminary data.</text>
</comment>
<dbReference type="PANTHER" id="PTHR31438">
    <property type="entry name" value="LYSINE N-ACYLTRANSFERASE C17G9.06C-RELATED"/>
    <property type="match status" value="1"/>
</dbReference>
<dbReference type="Proteomes" id="UP000239434">
    <property type="component" value="Unassembled WGS sequence"/>
</dbReference>
<evidence type="ECO:0000256" key="1">
    <source>
        <dbReference type="ARBA" id="ARBA00004924"/>
    </source>
</evidence>
<dbReference type="AlphaFoldDB" id="A0A2S9IKE3"/>
<gene>
    <name evidence="3" type="ORF">C5748_23765</name>
</gene>
<reference evidence="3 4" key="1">
    <citation type="submission" date="2018-02" db="EMBL/GenBank/DDBJ databases">
        <title>The draft genome of Phyllobacterium sp. 1N-3.</title>
        <authorList>
            <person name="Liu L."/>
            <person name="Li L."/>
            <person name="Zhang X."/>
            <person name="Wang T."/>
            <person name="Liang L."/>
        </authorList>
    </citation>
    <scope>NUCLEOTIDE SEQUENCE [LARGE SCALE GENOMIC DNA]</scope>
    <source>
        <strain evidence="3 4">1N-3</strain>
    </source>
</reference>
<organism evidence="3 4">
    <name type="scientific">Phyllobacterium phragmitis</name>
    <dbReference type="NCBI Taxonomy" id="2670329"/>
    <lineage>
        <taxon>Bacteria</taxon>
        <taxon>Pseudomonadati</taxon>
        <taxon>Pseudomonadota</taxon>
        <taxon>Alphaproteobacteria</taxon>
        <taxon>Hyphomicrobiales</taxon>
        <taxon>Phyllobacteriaceae</taxon>
        <taxon>Phyllobacterium</taxon>
    </lineage>
</organism>
<dbReference type="GO" id="GO:0019290">
    <property type="term" value="P:siderophore biosynthetic process"/>
    <property type="evidence" value="ECO:0007669"/>
    <property type="project" value="InterPro"/>
</dbReference>
<keyword evidence="4" id="KW-1185">Reference proteome</keyword>
<name>A0A2S9IKE3_9HYPH</name>
<protein>
    <submittedName>
        <fullName evidence="3">N-acetyltransferase</fullName>
    </submittedName>
</protein>
<sequence length="202" mass="23099">MQSIERLPGRPDANALFKKNFTGIGELALRPLAIPSDIARLHDWFTRDYARFWSMQDKTRDEVEDFYRGLIGSGHGTAYMGLHDGNPAFLVESYDPGHDQVGEHYQVQPGDRGMHFLVAPAERPLPGFTFAVMRTILEFHFSDPLVQRVVVEPDVRNDKIHVLNRRAGFEYDRIIALREKDAHLAFCTREQYARAIAGETRS</sequence>
<dbReference type="RefSeq" id="WP_105744985.1">
    <property type="nucleotide sequence ID" value="NZ_PVBR01000026.1"/>
</dbReference>
<dbReference type="PANTHER" id="PTHR31438:SF1">
    <property type="entry name" value="LYSINE N-ACYLTRANSFERASE C17G9.06C-RELATED"/>
    <property type="match status" value="1"/>
</dbReference>
<comment type="pathway">
    <text evidence="1">Siderophore biosynthesis.</text>
</comment>
<dbReference type="InterPro" id="IPR019432">
    <property type="entry name" value="Acyltransferase_MbtK/IucB-like"/>
</dbReference>
<dbReference type="InterPro" id="IPR016181">
    <property type="entry name" value="Acyl_CoA_acyltransferase"/>
</dbReference>
<accession>A0A2S9IKE3</accession>
<keyword evidence="3" id="KW-0808">Transferase</keyword>
<dbReference type="GO" id="GO:0016410">
    <property type="term" value="F:N-acyltransferase activity"/>
    <property type="evidence" value="ECO:0007669"/>
    <property type="project" value="TreeGrafter"/>
</dbReference>
<dbReference type="Gene3D" id="3.40.630.30">
    <property type="match status" value="1"/>
</dbReference>
<dbReference type="EMBL" id="PVBR01000026">
    <property type="protein sequence ID" value="PRD41003.1"/>
    <property type="molecule type" value="Genomic_DNA"/>
</dbReference>
<dbReference type="SMART" id="SM01006">
    <property type="entry name" value="AlcB"/>
    <property type="match status" value="1"/>
</dbReference>
<evidence type="ECO:0000259" key="2">
    <source>
        <dbReference type="SMART" id="SM01006"/>
    </source>
</evidence>
<proteinExistence type="predicted"/>
<dbReference type="SUPFAM" id="SSF55729">
    <property type="entry name" value="Acyl-CoA N-acyltransferases (Nat)"/>
    <property type="match status" value="1"/>
</dbReference>
<evidence type="ECO:0000313" key="4">
    <source>
        <dbReference type="Proteomes" id="UP000239434"/>
    </source>
</evidence>
<dbReference type="Pfam" id="PF13523">
    <property type="entry name" value="Acetyltransf_8"/>
    <property type="match status" value="1"/>
</dbReference>
<feature type="domain" description="Acyltransferase MbtK/IucB-like conserved" evidence="2">
    <location>
        <begin position="30"/>
        <end position="77"/>
    </location>
</feature>